<dbReference type="EMBL" id="PGCK01000004">
    <property type="protein sequence ID" value="MCD1294544.1"/>
    <property type="molecule type" value="Genomic_DNA"/>
</dbReference>
<dbReference type="GO" id="GO:0005524">
    <property type="term" value="F:ATP binding"/>
    <property type="evidence" value="ECO:0007669"/>
    <property type="project" value="UniProtKB-KW"/>
</dbReference>
<comment type="caution">
    <text evidence="9">The sequence shown here is derived from an EMBL/GenBank/DDBJ whole genome shotgun (WGS) entry which is preliminary data.</text>
</comment>
<evidence type="ECO:0000256" key="3">
    <source>
        <dbReference type="ARBA" id="ARBA00022801"/>
    </source>
</evidence>
<dbReference type="SMART" id="SM00490">
    <property type="entry name" value="HELICc"/>
    <property type="match status" value="1"/>
</dbReference>
<dbReference type="PROSITE" id="PS51194">
    <property type="entry name" value="HELICASE_CTER"/>
    <property type="match status" value="1"/>
</dbReference>
<keyword evidence="3" id="KW-0378">Hydrolase</keyword>
<dbReference type="InterPro" id="IPR041755">
    <property type="entry name" value="Hef_ID"/>
</dbReference>
<dbReference type="SMART" id="SM00487">
    <property type="entry name" value="DEXDc"/>
    <property type="match status" value="1"/>
</dbReference>
<evidence type="ECO:0000256" key="1">
    <source>
        <dbReference type="ARBA" id="ARBA00022741"/>
    </source>
</evidence>
<proteinExistence type="predicted"/>
<gene>
    <name evidence="9" type="ORF">CUJ83_05955</name>
</gene>
<dbReference type="CDD" id="cd12089">
    <property type="entry name" value="Hef_ID"/>
    <property type="match status" value="1"/>
</dbReference>
<dbReference type="GO" id="GO:0004518">
    <property type="term" value="F:nuclease activity"/>
    <property type="evidence" value="ECO:0007669"/>
    <property type="project" value="InterPro"/>
</dbReference>
<dbReference type="Pfam" id="PF02732">
    <property type="entry name" value="ERCC4"/>
    <property type="match status" value="1"/>
</dbReference>
<dbReference type="InterPro" id="IPR001650">
    <property type="entry name" value="Helicase_C-like"/>
</dbReference>
<dbReference type="GO" id="GO:0006281">
    <property type="term" value="P:DNA repair"/>
    <property type="evidence" value="ECO:0007669"/>
    <property type="project" value="UniProtKB-KW"/>
</dbReference>
<accession>A0AAP2RBN2</accession>
<feature type="domain" description="Helicase C-terminal" evidence="8">
    <location>
        <begin position="359"/>
        <end position="524"/>
    </location>
</feature>
<dbReference type="SMART" id="SM00891">
    <property type="entry name" value="ERCC4"/>
    <property type="match status" value="1"/>
</dbReference>
<dbReference type="SMART" id="SM00278">
    <property type="entry name" value="HhH1"/>
    <property type="match status" value="2"/>
</dbReference>
<dbReference type="NCBIfam" id="NF010337">
    <property type="entry name" value="PRK13766.1"/>
    <property type="match status" value="1"/>
</dbReference>
<keyword evidence="10" id="KW-1185">Reference proteome</keyword>
<dbReference type="InterPro" id="IPR027417">
    <property type="entry name" value="P-loop_NTPase"/>
</dbReference>
<reference evidence="9 10" key="1">
    <citation type="submission" date="2017-11" db="EMBL/GenBank/DDBJ databases">
        <title>Isolation and Characterization of Family Methanocellaceae Species from Potential Methane Hydrate Area Offshore Southwestern Taiwan.</title>
        <authorList>
            <person name="Zhang W.-L."/>
            <person name="Chen W.-C."/>
            <person name="Lai M.-C."/>
            <person name="Chen S.-C."/>
        </authorList>
    </citation>
    <scope>NUCLEOTIDE SEQUENCE [LARGE SCALE GENOMIC DNA]</scope>
    <source>
        <strain evidence="9 10">CWC-04</strain>
    </source>
</reference>
<evidence type="ECO:0000313" key="10">
    <source>
        <dbReference type="Proteomes" id="UP001320159"/>
    </source>
</evidence>
<sequence>MSEFISHPLIVPETVASRSYQLSLADRALDKSCLVVLPTGLGKTIIALIVMVNRLYGHEGSKVLILSPTKPLVEQHAAFFRRVMTLPPEKIAVFTGSISPEKREEIWKESTVIVSTPQVIENDIMCRRFDLKDVRLVVFDESHRATGNYSYVYIAKKYFEQSSDPLVLGITASPGSTPDKILEVKNNLFIERVEVKTEDDPDVSPYIHDKDVEWVKVGVPDKANEIRILLEAIMDDRLTKLKEMGVIYSSNINLNKKELLMLQQRLQANIAQGGSPESYKAVSILAEVMKVEHAVDLIQTQGVLPLKRYFDRLKQEVSGKGGSKASRRLMDDIRLKKAIYVADNADETNPKTEKVKEIVLEQLFNKPSSKIIVFTNFRDTADVVANTLAGVPGIKPVRFVGQASKLNDKGLSQKKQVEILNAFRSGEYNTLIATSVAEEGLDIPSTDMVLFYEPVPSEIRSIQRRGRTGRNAVGRVVVLMSKGTRDEGSYFISQRKEKKMYRTMQNMKDGQNMSDIVEKIENPAQGIDGGSETGRENDMVVPAGQMKLGEFKEEEKKETENVVREQPSDSIEIYVDSREMRSSVVKELESMNASIKVKTLDVGDYILSDRVCVERKTADDFLSTIFDANRNLFEQIVSMKQAYVRPLLIIEGDGIYTKRRINPNVIRGIISSIAIDFGMPVMFTASESETASFLYTIARREQLERKRTVNPHAQKSSQTMTERQEYLVSAISEVGPVIAKNLLKHFGSVRGIMEASEEELMAVDKVGVKTARKIREIVDAEYVLKDK</sequence>
<dbReference type="Gene3D" id="3.40.50.10130">
    <property type="match status" value="1"/>
</dbReference>
<dbReference type="InterPro" id="IPR010994">
    <property type="entry name" value="RuvA_2-like"/>
</dbReference>
<dbReference type="InterPro" id="IPR006166">
    <property type="entry name" value="ERCC4_domain"/>
</dbReference>
<dbReference type="Gene3D" id="1.20.1320.20">
    <property type="entry name" value="hef helicase domain"/>
    <property type="match status" value="1"/>
</dbReference>
<feature type="domain" description="Helicase ATP-binding" evidence="7">
    <location>
        <begin position="24"/>
        <end position="192"/>
    </location>
</feature>
<dbReference type="PANTHER" id="PTHR14025">
    <property type="entry name" value="FANCONI ANEMIA GROUP M FANCM FAMILY MEMBER"/>
    <property type="match status" value="1"/>
</dbReference>
<dbReference type="GO" id="GO:0016787">
    <property type="term" value="F:hydrolase activity"/>
    <property type="evidence" value="ECO:0007669"/>
    <property type="project" value="UniProtKB-KW"/>
</dbReference>
<protein>
    <submittedName>
        <fullName evidence="9">Hef nuclease</fullName>
    </submittedName>
</protein>
<keyword evidence="4" id="KW-0347">Helicase</keyword>
<evidence type="ECO:0000259" key="8">
    <source>
        <dbReference type="PROSITE" id="PS51194"/>
    </source>
</evidence>
<keyword evidence="5" id="KW-0067">ATP-binding</keyword>
<dbReference type="InterPro" id="IPR003583">
    <property type="entry name" value="Hlx-hairpin-Hlx_DNA-bd_motif"/>
</dbReference>
<dbReference type="PROSITE" id="PS51192">
    <property type="entry name" value="HELICASE_ATP_BIND_1"/>
    <property type="match status" value="1"/>
</dbReference>
<keyword evidence="6" id="KW-0234">DNA repair</keyword>
<dbReference type="GO" id="GO:0003677">
    <property type="term" value="F:DNA binding"/>
    <property type="evidence" value="ECO:0007669"/>
    <property type="project" value="InterPro"/>
</dbReference>
<dbReference type="SUPFAM" id="SSF47781">
    <property type="entry name" value="RuvA domain 2-like"/>
    <property type="match status" value="1"/>
</dbReference>
<keyword evidence="2" id="KW-0227">DNA damage</keyword>
<evidence type="ECO:0000256" key="6">
    <source>
        <dbReference type="ARBA" id="ARBA00023204"/>
    </source>
</evidence>
<evidence type="ECO:0000259" key="7">
    <source>
        <dbReference type="PROSITE" id="PS51192"/>
    </source>
</evidence>
<keyword evidence="1" id="KW-0547">Nucleotide-binding</keyword>
<dbReference type="SUPFAM" id="SSF52540">
    <property type="entry name" value="P-loop containing nucleoside triphosphate hydrolases"/>
    <property type="match status" value="1"/>
</dbReference>
<dbReference type="Pfam" id="PF21210">
    <property type="entry name" value="RNA_helicase_helical"/>
    <property type="match status" value="1"/>
</dbReference>
<evidence type="ECO:0000256" key="2">
    <source>
        <dbReference type="ARBA" id="ARBA00022763"/>
    </source>
</evidence>
<dbReference type="Gene3D" id="3.40.50.300">
    <property type="entry name" value="P-loop containing nucleotide triphosphate hydrolases"/>
    <property type="match status" value="2"/>
</dbReference>
<name>A0AAP2RBN2_9EURY</name>
<dbReference type="PANTHER" id="PTHR14025:SF20">
    <property type="entry name" value="FANCONI ANEMIA GROUP M PROTEIN"/>
    <property type="match status" value="1"/>
</dbReference>
<dbReference type="SUPFAM" id="SSF52980">
    <property type="entry name" value="Restriction endonuclease-like"/>
    <property type="match status" value="1"/>
</dbReference>
<evidence type="ECO:0000256" key="4">
    <source>
        <dbReference type="ARBA" id="ARBA00022806"/>
    </source>
</evidence>
<dbReference type="CDD" id="cd20075">
    <property type="entry name" value="XPF_nuclease_XPF_arch"/>
    <property type="match status" value="1"/>
</dbReference>
<organism evidence="9 10">
    <name type="scientific">Methanooceanicella nereidis</name>
    <dbReference type="NCBI Taxonomy" id="2052831"/>
    <lineage>
        <taxon>Archaea</taxon>
        <taxon>Methanobacteriati</taxon>
        <taxon>Methanobacteriota</taxon>
        <taxon>Stenosarchaea group</taxon>
        <taxon>Methanomicrobia</taxon>
        <taxon>Methanocellales</taxon>
        <taxon>Methanocellaceae</taxon>
        <taxon>Methanooceanicella</taxon>
    </lineage>
</organism>
<dbReference type="GO" id="GO:0140097">
    <property type="term" value="F:catalytic activity, acting on DNA"/>
    <property type="evidence" value="ECO:0007669"/>
    <property type="project" value="UniProtKB-ARBA"/>
</dbReference>
<dbReference type="Gene3D" id="1.10.150.20">
    <property type="entry name" value="5' to 3' exonuclease, C-terminal subdomain"/>
    <property type="match status" value="1"/>
</dbReference>
<evidence type="ECO:0000313" key="9">
    <source>
        <dbReference type="EMBL" id="MCD1294544.1"/>
    </source>
</evidence>
<dbReference type="AlphaFoldDB" id="A0AAP2RBN2"/>
<dbReference type="Pfam" id="PF00271">
    <property type="entry name" value="Helicase_C"/>
    <property type="match status" value="1"/>
</dbReference>
<dbReference type="RefSeq" id="WP_230741377.1">
    <property type="nucleotide sequence ID" value="NZ_PGCK01000004.1"/>
</dbReference>
<dbReference type="Pfam" id="PF12826">
    <property type="entry name" value="HHH_2"/>
    <property type="match status" value="1"/>
</dbReference>
<dbReference type="GO" id="GO:0004386">
    <property type="term" value="F:helicase activity"/>
    <property type="evidence" value="ECO:0007669"/>
    <property type="project" value="UniProtKB-KW"/>
</dbReference>
<evidence type="ECO:0000256" key="5">
    <source>
        <dbReference type="ARBA" id="ARBA00022840"/>
    </source>
</evidence>
<dbReference type="InterPro" id="IPR014001">
    <property type="entry name" value="Helicase_ATP-bd"/>
</dbReference>
<dbReference type="InterPro" id="IPR011545">
    <property type="entry name" value="DEAD/DEAH_box_helicase_dom"/>
</dbReference>
<dbReference type="InterPro" id="IPR011335">
    <property type="entry name" value="Restrct_endonuc-II-like"/>
</dbReference>
<dbReference type="Proteomes" id="UP001320159">
    <property type="component" value="Unassembled WGS sequence"/>
</dbReference>
<dbReference type="Pfam" id="PF00270">
    <property type="entry name" value="DEAD"/>
    <property type="match status" value="1"/>
</dbReference>
<dbReference type="InterPro" id="IPR041663">
    <property type="entry name" value="DisA/LigA_HHH"/>
</dbReference>